<gene>
    <name evidence="1" type="ORF">XSR1_370037</name>
</gene>
<comment type="caution">
    <text evidence="1">The sequence shown here is derived from an EMBL/GenBank/DDBJ whole genome shotgun (WGS) entry which is preliminary data.</text>
</comment>
<protein>
    <submittedName>
        <fullName evidence="1">Uncharacterized protein</fullName>
    </submittedName>
</protein>
<reference evidence="1" key="1">
    <citation type="submission" date="2013-11" db="EMBL/GenBank/DDBJ databases">
        <title>Draft genome sequence and annotation of the entomopathogenic bacteria, Xenorhabdus cabanillasi strain JM26 and Xenorhabdus szentirmai strain DSM 16338.</title>
        <authorList>
            <person name="Gualtieri M."/>
            <person name="Ogier J.C."/>
            <person name="Pages S."/>
            <person name="Givaudan A."/>
            <person name="Gaudriault S."/>
        </authorList>
    </citation>
    <scope>NUCLEOTIDE SEQUENCE [LARGE SCALE GENOMIC DNA]</scope>
    <source>
        <strain evidence="1">DSM 16338</strain>
    </source>
</reference>
<accession>W1IZA6</accession>
<name>W1IZA6_9GAMM</name>
<dbReference type="Proteomes" id="UP000019202">
    <property type="component" value="Unassembled WGS sequence"/>
</dbReference>
<organism evidence="1 2">
    <name type="scientific">Xenorhabdus szentirmaii DSM 16338</name>
    <dbReference type="NCBI Taxonomy" id="1427518"/>
    <lineage>
        <taxon>Bacteria</taxon>
        <taxon>Pseudomonadati</taxon>
        <taxon>Pseudomonadota</taxon>
        <taxon>Gammaproteobacteria</taxon>
        <taxon>Enterobacterales</taxon>
        <taxon>Morganellaceae</taxon>
        <taxon>Xenorhabdus</taxon>
    </lineage>
</organism>
<dbReference type="AlphaFoldDB" id="W1IZA6"/>
<dbReference type="STRING" id="1427518.XSR1_370037"/>
<keyword evidence="2" id="KW-1185">Reference proteome</keyword>
<evidence type="ECO:0000313" key="2">
    <source>
        <dbReference type="Proteomes" id="UP000019202"/>
    </source>
</evidence>
<proteinExistence type="predicted"/>
<evidence type="ECO:0000313" key="1">
    <source>
        <dbReference type="EMBL" id="CDL83822.1"/>
    </source>
</evidence>
<dbReference type="EMBL" id="CBXF010000096">
    <property type="protein sequence ID" value="CDL83822.1"/>
    <property type="molecule type" value="Genomic_DNA"/>
</dbReference>
<sequence>MWMMVFFGREIHRRIESGANVLELEQSYTAGRGNWQPERLFHRKTGCYGRCG</sequence>